<dbReference type="AlphaFoldDB" id="A0A369Q4P3"/>
<dbReference type="EMBL" id="QPKV01000001">
    <property type="protein sequence ID" value="RDC58445.1"/>
    <property type="molecule type" value="Genomic_DNA"/>
</dbReference>
<dbReference type="InterPro" id="IPR008979">
    <property type="entry name" value="Galactose-bd-like_sf"/>
</dbReference>
<proteinExistence type="predicted"/>
<evidence type="ECO:0000313" key="1">
    <source>
        <dbReference type="EMBL" id="RDC58445.1"/>
    </source>
</evidence>
<comment type="caution">
    <text evidence="1">The sequence shown here is derived from an EMBL/GenBank/DDBJ whole genome shotgun (WGS) entry which is preliminary data.</text>
</comment>
<protein>
    <submittedName>
        <fullName evidence="1">Uncharacterized protein</fullName>
    </submittedName>
</protein>
<evidence type="ECO:0000313" key="2">
    <source>
        <dbReference type="Proteomes" id="UP000253961"/>
    </source>
</evidence>
<dbReference type="Proteomes" id="UP000253961">
    <property type="component" value="Unassembled WGS sequence"/>
</dbReference>
<keyword evidence="2" id="KW-1185">Reference proteome</keyword>
<sequence length="283" mass="32021">MIPSSNRSTTSLEKNLLFYADQRFSVTQQGSVSLPVSSLFDGNFSPVYSDPVNEANPYVLLIEGLPRIHTQAGVWIGWTTRYWWPTKFKIEIFNTYENANAWVTIANVQNHDSGSYILPFSGVEVSKIRLTVYRAAGENNRLGLSEFYFIHPEAASAYDNLLVRYSGEGNVGIGTSTPNEKLSVNGRIRAKEIKVETANFPDYVFEEDYQLSSLADLEKYIQTHKHLPEIPTAKQVETEGLAIGEMNKLLLKKVEELTLYLIRQEKKLDDAIGEIENLKSKMK</sequence>
<dbReference type="Gene3D" id="2.60.120.260">
    <property type="entry name" value="Galactose-binding domain-like"/>
    <property type="match status" value="1"/>
</dbReference>
<accession>A0A369Q4P3</accession>
<gene>
    <name evidence="1" type="ORF">DU508_00100</name>
</gene>
<reference evidence="1 2" key="1">
    <citation type="submission" date="2018-07" db="EMBL/GenBank/DDBJ databases">
        <title>Pedobacter sp. nov., isolated from soil.</title>
        <authorList>
            <person name="Zhou L.Y."/>
            <person name="Du Z.J."/>
        </authorList>
    </citation>
    <scope>NUCLEOTIDE SEQUENCE [LARGE SCALE GENOMIC DNA]</scope>
    <source>
        <strain evidence="1 2">JDX94</strain>
    </source>
</reference>
<dbReference type="SUPFAM" id="SSF49785">
    <property type="entry name" value="Galactose-binding domain-like"/>
    <property type="match status" value="1"/>
</dbReference>
<name>A0A369Q4P3_9SPHI</name>
<organism evidence="1 2">
    <name type="scientific">Pedobacter chinensis</name>
    <dbReference type="NCBI Taxonomy" id="2282421"/>
    <lineage>
        <taxon>Bacteria</taxon>
        <taxon>Pseudomonadati</taxon>
        <taxon>Bacteroidota</taxon>
        <taxon>Sphingobacteriia</taxon>
        <taxon>Sphingobacteriales</taxon>
        <taxon>Sphingobacteriaceae</taxon>
        <taxon>Pedobacter</taxon>
    </lineage>
</organism>